<evidence type="ECO:0000256" key="1">
    <source>
        <dbReference type="SAM" id="Coils"/>
    </source>
</evidence>
<dbReference type="HOGENOM" id="CLU_2009017_0_0_1"/>
<feature type="coiled-coil region" evidence="1">
    <location>
        <begin position="66"/>
        <end position="121"/>
    </location>
</feature>
<dbReference type="AlphaFoldDB" id="H2Z5Z8"/>
<evidence type="ECO:0000313" key="2">
    <source>
        <dbReference type="Ensembl" id="ENSCSAVP00000013010.1"/>
    </source>
</evidence>
<reference evidence="2" key="2">
    <citation type="submission" date="2025-08" db="UniProtKB">
        <authorList>
            <consortium name="Ensembl"/>
        </authorList>
    </citation>
    <scope>IDENTIFICATION</scope>
</reference>
<protein>
    <submittedName>
        <fullName evidence="2">Uncharacterized protein</fullName>
    </submittedName>
</protein>
<evidence type="ECO:0000313" key="3">
    <source>
        <dbReference type="Proteomes" id="UP000007875"/>
    </source>
</evidence>
<reference evidence="2" key="3">
    <citation type="submission" date="2025-09" db="UniProtKB">
        <authorList>
            <consortium name="Ensembl"/>
        </authorList>
    </citation>
    <scope>IDENTIFICATION</scope>
</reference>
<sequence length="124" mass="14191">MSMYNDSKNMTLYDREVSLYDSKSTLASISSLDVTHDTSRTQSPSLARLNLDRSKNLDRSVEHSEILELMKEVEALKNLMQKNEAVVEDLKEENKSLTHCLNEASKIRETLSRDLEVANKKQKS</sequence>
<dbReference type="Proteomes" id="UP000007875">
    <property type="component" value="Unassembled WGS sequence"/>
</dbReference>
<name>H2Z5Z8_CIOSA</name>
<organism evidence="2 3">
    <name type="scientific">Ciona savignyi</name>
    <name type="common">Pacific transparent sea squirt</name>
    <dbReference type="NCBI Taxonomy" id="51511"/>
    <lineage>
        <taxon>Eukaryota</taxon>
        <taxon>Metazoa</taxon>
        <taxon>Chordata</taxon>
        <taxon>Tunicata</taxon>
        <taxon>Ascidiacea</taxon>
        <taxon>Phlebobranchia</taxon>
        <taxon>Cionidae</taxon>
        <taxon>Ciona</taxon>
    </lineage>
</organism>
<keyword evidence="3" id="KW-1185">Reference proteome</keyword>
<reference evidence="3" key="1">
    <citation type="submission" date="2003-08" db="EMBL/GenBank/DDBJ databases">
        <authorList>
            <person name="Birren B."/>
            <person name="Nusbaum C."/>
            <person name="Abebe A."/>
            <person name="Abouelleil A."/>
            <person name="Adekoya E."/>
            <person name="Ait-zahra M."/>
            <person name="Allen N."/>
            <person name="Allen T."/>
            <person name="An P."/>
            <person name="Anderson M."/>
            <person name="Anderson S."/>
            <person name="Arachchi H."/>
            <person name="Armbruster J."/>
            <person name="Bachantsang P."/>
            <person name="Baldwin J."/>
            <person name="Barry A."/>
            <person name="Bayul T."/>
            <person name="Blitshsteyn B."/>
            <person name="Bloom T."/>
            <person name="Blye J."/>
            <person name="Boguslavskiy L."/>
            <person name="Borowsky M."/>
            <person name="Boukhgalter B."/>
            <person name="Brunache A."/>
            <person name="Butler J."/>
            <person name="Calixte N."/>
            <person name="Calvo S."/>
            <person name="Camarata J."/>
            <person name="Campo K."/>
            <person name="Chang J."/>
            <person name="Cheshatsang Y."/>
            <person name="Citroen M."/>
            <person name="Collymore A."/>
            <person name="Considine T."/>
            <person name="Cook A."/>
            <person name="Cooke P."/>
            <person name="Corum B."/>
            <person name="Cuomo C."/>
            <person name="David R."/>
            <person name="Dawoe T."/>
            <person name="Degray S."/>
            <person name="Dodge S."/>
            <person name="Dooley K."/>
            <person name="Dorje P."/>
            <person name="Dorjee K."/>
            <person name="Dorris L."/>
            <person name="Duffey N."/>
            <person name="Dupes A."/>
            <person name="Elkins T."/>
            <person name="Engels R."/>
            <person name="Erickson J."/>
            <person name="Farina A."/>
            <person name="Faro S."/>
            <person name="Ferreira P."/>
            <person name="Fischer H."/>
            <person name="Fitzgerald M."/>
            <person name="Foley K."/>
            <person name="Gage D."/>
            <person name="Galagan J."/>
            <person name="Gearin G."/>
            <person name="Gnerre S."/>
            <person name="Gnirke A."/>
            <person name="Goyette A."/>
            <person name="Graham J."/>
            <person name="Grandbois E."/>
            <person name="Gyaltsen K."/>
            <person name="Hafez N."/>
            <person name="Hagopian D."/>
            <person name="Hagos B."/>
            <person name="Hall J."/>
            <person name="Hatcher B."/>
            <person name="Heller A."/>
            <person name="Higgins H."/>
            <person name="Honan T."/>
            <person name="Horn A."/>
            <person name="Houde N."/>
            <person name="Hughes L."/>
            <person name="Hulme W."/>
            <person name="Husby E."/>
            <person name="Iliev I."/>
            <person name="Jaffe D."/>
            <person name="Jones C."/>
            <person name="Kamal M."/>
            <person name="Kamat A."/>
            <person name="Kamvysselis M."/>
            <person name="Karlsson E."/>
            <person name="Kells C."/>
            <person name="Kieu A."/>
            <person name="Kisner P."/>
            <person name="Kodira C."/>
            <person name="Kulbokas E."/>
            <person name="Labutti K."/>
            <person name="Lama D."/>
            <person name="Landers T."/>
            <person name="Leger J."/>
            <person name="Levine S."/>
            <person name="Lewis D."/>
            <person name="Lewis T."/>
            <person name="Lindblad-toh K."/>
            <person name="Liu X."/>
            <person name="Lokyitsang T."/>
            <person name="Lokyitsang Y."/>
            <person name="Lucien O."/>
            <person name="Lui A."/>
            <person name="Ma L.J."/>
            <person name="Mabbitt R."/>
            <person name="Macdonald J."/>
            <person name="Maclean C."/>
            <person name="Major J."/>
            <person name="Manning J."/>
            <person name="Marabella R."/>
            <person name="Maru K."/>
            <person name="Matthews C."/>
            <person name="Mauceli E."/>
            <person name="Mccarthy M."/>
            <person name="Mcdonough S."/>
            <person name="Mcghee T."/>
            <person name="Meldrim J."/>
            <person name="Meneus L."/>
            <person name="Mesirov J."/>
            <person name="Mihalev A."/>
            <person name="Mihova T."/>
            <person name="Mikkelsen T."/>
            <person name="Mlenga V."/>
            <person name="Moru K."/>
            <person name="Mozes J."/>
            <person name="Mulrain L."/>
            <person name="Munson G."/>
            <person name="Naylor J."/>
            <person name="Newes C."/>
            <person name="Nguyen C."/>
            <person name="Nguyen N."/>
            <person name="Nguyen T."/>
            <person name="Nicol R."/>
            <person name="Nielsen C."/>
            <person name="Nizzari M."/>
            <person name="Norbu C."/>
            <person name="Norbu N."/>
            <person name="O'donnell P."/>
            <person name="Okoawo O."/>
            <person name="O'leary S."/>
            <person name="Omotosho B."/>
            <person name="O'neill K."/>
            <person name="Osman S."/>
            <person name="Parker S."/>
            <person name="Perrin D."/>
            <person name="Phunkhang P."/>
            <person name="Piqani B."/>
            <person name="Purcell S."/>
            <person name="Rachupka T."/>
            <person name="Ramasamy U."/>
            <person name="Rameau R."/>
            <person name="Ray V."/>
            <person name="Raymond C."/>
            <person name="Retta R."/>
            <person name="Richardson S."/>
            <person name="Rise C."/>
            <person name="Rodriguez J."/>
            <person name="Rogers J."/>
            <person name="Rogov P."/>
            <person name="Rutman M."/>
            <person name="Schupbach R."/>
            <person name="Seaman C."/>
            <person name="Settipalli S."/>
            <person name="Sharpe T."/>
            <person name="Sheridan J."/>
            <person name="Sherpa N."/>
            <person name="Shi J."/>
            <person name="Smirnov S."/>
            <person name="Smith C."/>
            <person name="Sougnez C."/>
            <person name="Spencer B."/>
            <person name="Stalker J."/>
            <person name="Stange-thomann N."/>
            <person name="Stavropoulos S."/>
            <person name="Stetson K."/>
            <person name="Stone C."/>
            <person name="Stone S."/>
            <person name="Stubbs M."/>
            <person name="Talamas J."/>
            <person name="Tchuinga P."/>
            <person name="Tenzing P."/>
            <person name="Tesfaye S."/>
            <person name="Theodore J."/>
            <person name="Thoulutsang Y."/>
            <person name="Topham K."/>
            <person name="Towey S."/>
            <person name="Tsamla T."/>
            <person name="Tsomo N."/>
            <person name="Vallee D."/>
            <person name="Vassiliev H."/>
            <person name="Venkataraman V."/>
            <person name="Vinson J."/>
            <person name="Vo A."/>
            <person name="Wade C."/>
            <person name="Wang S."/>
            <person name="Wangchuk T."/>
            <person name="Wangdi T."/>
            <person name="Whittaker C."/>
            <person name="Wilkinson J."/>
            <person name="Wu Y."/>
            <person name="Wyman D."/>
            <person name="Yadav S."/>
            <person name="Yang S."/>
            <person name="Yang X."/>
            <person name="Yeager S."/>
            <person name="Yee E."/>
            <person name="Young G."/>
            <person name="Zainoun J."/>
            <person name="Zembeck L."/>
            <person name="Zimmer A."/>
            <person name="Zody M."/>
            <person name="Lander E."/>
        </authorList>
    </citation>
    <scope>NUCLEOTIDE SEQUENCE [LARGE SCALE GENOMIC DNA]</scope>
</reference>
<proteinExistence type="predicted"/>
<dbReference type="InParanoid" id="H2Z5Z8"/>
<dbReference type="Ensembl" id="ENSCSAVT00000013159.1">
    <property type="protein sequence ID" value="ENSCSAVP00000013010.1"/>
    <property type="gene ID" value="ENSCSAVG00000007640.1"/>
</dbReference>
<accession>H2Z5Z8</accession>
<dbReference type="GeneTree" id="ENSGT00660000096967"/>
<keyword evidence="1" id="KW-0175">Coiled coil</keyword>